<dbReference type="EMBL" id="JACRUJ010000001">
    <property type="protein sequence ID" value="MBC5840727.1"/>
    <property type="molecule type" value="Genomic_DNA"/>
</dbReference>
<gene>
    <name evidence="1" type="ORF">H8R23_04855</name>
</gene>
<dbReference type="RefSeq" id="WP_187009284.1">
    <property type="nucleotide sequence ID" value="NZ_JACRUI010000001.1"/>
</dbReference>
<evidence type="ECO:0000313" key="1">
    <source>
        <dbReference type="EMBL" id="MBC5840727.1"/>
    </source>
</evidence>
<accession>A0ABR7J6A6</accession>
<name>A0ABR7J6A6_9FLAO</name>
<evidence type="ECO:0008006" key="3">
    <source>
        <dbReference type="Google" id="ProtNLM"/>
    </source>
</evidence>
<sequence length="212" mass="23133">MKTLKNIFSQLNKTSKTVATLVITAVVFSCTPPPVPTPSTCSTSTSDFQTIYNNVLTSLPMHDDYVTMDLTTHEYTFTMLTNKSICKIGYQGNTNLFAANIPYTIEIYDNTTSSIVYTGSHIFNSAFTDYVTPIGATVVLQNTHSYTIKRIVTNYLGNLNNTIGRICRYNTGGLPSAAVATGAFMQITSSNFYGTGGPAPSYGIPYIDIIFQ</sequence>
<organism evidence="1 2">
    <name type="scientific">Flavobacterium kayseriense</name>
    <dbReference type="NCBI Taxonomy" id="2764714"/>
    <lineage>
        <taxon>Bacteria</taxon>
        <taxon>Pseudomonadati</taxon>
        <taxon>Bacteroidota</taxon>
        <taxon>Flavobacteriia</taxon>
        <taxon>Flavobacteriales</taxon>
        <taxon>Flavobacteriaceae</taxon>
        <taxon>Flavobacterium</taxon>
    </lineage>
</organism>
<proteinExistence type="predicted"/>
<evidence type="ECO:0000313" key="2">
    <source>
        <dbReference type="Proteomes" id="UP000629963"/>
    </source>
</evidence>
<dbReference type="Proteomes" id="UP000629963">
    <property type="component" value="Unassembled WGS sequence"/>
</dbReference>
<protein>
    <recommendedName>
        <fullName evidence="3">Lipoprotein</fullName>
    </recommendedName>
</protein>
<keyword evidence="2" id="KW-1185">Reference proteome</keyword>
<comment type="caution">
    <text evidence="1">The sequence shown here is derived from an EMBL/GenBank/DDBJ whole genome shotgun (WGS) entry which is preliminary data.</text>
</comment>
<dbReference type="PROSITE" id="PS51257">
    <property type="entry name" value="PROKAR_LIPOPROTEIN"/>
    <property type="match status" value="1"/>
</dbReference>
<reference evidence="1 2" key="1">
    <citation type="submission" date="2020-08" db="EMBL/GenBank/DDBJ databases">
        <title>Description of novel Flavobacterium F-380 isolate.</title>
        <authorList>
            <person name="Saticioglu I.B."/>
            <person name="Duman M."/>
            <person name="Altun S."/>
        </authorList>
    </citation>
    <scope>NUCLEOTIDE SEQUENCE [LARGE SCALE GENOMIC DNA]</scope>
    <source>
        <strain evidence="1 2">F-380</strain>
    </source>
</reference>